<accession>S8ASG5</accession>
<evidence type="ECO:0000313" key="3">
    <source>
        <dbReference type="Proteomes" id="UP000019376"/>
    </source>
</evidence>
<name>S8ASG5_PENO1</name>
<feature type="region of interest" description="Disordered" evidence="1">
    <location>
        <begin position="86"/>
        <end position="110"/>
    </location>
</feature>
<evidence type="ECO:0000313" key="2">
    <source>
        <dbReference type="EMBL" id="EPS29013.1"/>
    </source>
</evidence>
<organism evidence="2 3">
    <name type="scientific">Penicillium oxalicum (strain 114-2 / CGMCC 5302)</name>
    <name type="common">Penicillium decumbens</name>
    <dbReference type="NCBI Taxonomy" id="933388"/>
    <lineage>
        <taxon>Eukaryota</taxon>
        <taxon>Fungi</taxon>
        <taxon>Dikarya</taxon>
        <taxon>Ascomycota</taxon>
        <taxon>Pezizomycotina</taxon>
        <taxon>Eurotiomycetes</taxon>
        <taxon>Eurotiomycetidae</taxon>
        <taxon>Eurotiales</taxon>
        <taxon>Aspergillaceae</taxon>
        <taxon>Penicillium</taxon>
    </lineage>
</organism>
<evidence type="ECO:0000256" key="1">
    <source>
        <dbReference type="SAM" id="MobiDB-lite"/>
    </source>
</evidence>
<gene>
    <name evidence="2" type="ORF">PDE_03959</name>
</gene>
<dbReference type="AlphaFoldDB" id="S8ASG5"/>
<dbReference type="EMBL" id="KB644411">
    <property type="protein sequence ID" value="EPS29013.1"/>
    <property type="molecule type" value="Genomic_DNA"/>
</dbReference>
<proteinExistence type="predicted"/>
<feature type="compositionally biased region" description="Basic and acidic residues" evidence="1">
    <location>
        <begin position="35"/>
        <end position="49"/>
    </location>
</feature>
<dbReference type="Proteomes" id="UP000019376">
    <property type="component" value="Unassembled WGS sequence"/>
</dbReference>
<reference evidence="2 3" key="1">
    <citation type="journal article" date="2013" name="PLoS ONE">
        <title>Genomic and secretomic analyses reveal unique features of the lignocellulolytic enzyme system of Penicillium decumbens.</title>
        <authorList>
            <person name="Liu G."/>
            <person name="Zhang L."/>
            <person name="Wei X."/>
            <person name="Zou G."/>
            <person name="Qin Y."/>
            <person name="Ma L."/>
            <person name="Li J."/>
            <person name="Zheng H."/>
            <person name="Wang S."/>
            <person name="Wang C."/>
            <person name="Xun L."/>
            <person name="Zhao G.-P."/>
            <person name="Zhou Z."/>
            <person name="Qu Y."/>
        </authorList>
    </citation>
    <scope>NUCLEOTIDE SEQUENCE [LARGE SCALE GENOMIC DNA]</scope>
    <source>
        <strain evidence="3">114-2 / CGMCC 5302</strain>
    </source>
</reference>
<keyword evidence="3" id="KW-1185">Reference proteome</keyword>
<protein>
    <submittedName>
        <fullName evidence="2">Uncharacterized protein</fullName>
    </submittedName>
</protein>
<dbReference type="HOGENOM" id="CLU_1960334_0_0_1"/>
<sequence length="128" mass="13838">MEYHTHQKGSCELQSHEEKDALASGVVGAHLQWQDSREQPPHSRGDQRRPASPHMVIVGDDVQTVATEQKSLALSTIGTAYSATGESADPAVVGGDGDARNERLQSPTSDIRPNCLGILKDLHHVVEH</sequence>
<feature type="region of interest" description="Disordered" evidence="1">
    <location>
        <begin position="1"/>
        <end position="53"/>
    </location>
</feature>